<evidence type="ECO:0000259" key="1">
    <source>
        <dbReference type="SMART" id="SM01360"/>
    </source>
</evidence>
<dbReference type="InterPro" id="IPR008969">
    <property type="entry name" value="CarboxyPept-like_regulatory"/>
</dbReference>
<dbReference type="SMART" id="SM01360">
    <property type="entry name" value="A2M"/>
    <property type="match status" value="1"/>
</dbReference>
<evidence type="ECO:0000313" key="3">
    <source>
        <dbReference type="Proteomes" id="UP000007590"/>
    </source>
</evidence>
<dbReference type="InterPro" id="IPR051802">
    <property type="entry name" value="YfhM-like"/>
</dbReference>
<dbReference type="eggNOG" id="COG2373">
    <property type="taxonomic scope" value="Bacteria"/>
</dbReference>
<dbReference type="SUPFAM" id="SSF48239">
    <property type="entry name" value="Terpenoid cyclases/Protein prenyltransferases"/>
    <property type="match status" value="1"/>
</dbReference>
<feature type="domain" description="Alpha-2-macroglobulin" evidence="1">
    <location>
        <begin position="1327"/>
        <end position="1416"/>
    </location>
</feature>
<dbReference type="Pfam" id="PF17973">
    <property type="entry name" value="bMG10"/>
    <property type="match status" value="1"/>
</dbReference>
<dbReference type="InterPro" id="IPR041246">
    <property type="entry name" value="Bact_MG10"/>
</dbReference>
<protein>
    <submittedName>
        <fullName evidence="2">Large extracellular alpha-helical protein</fullName>
    </submittedName>
</protein>
<dbReference type="Gene3D" id="2.60.40.1120">
    <property type="entry name" value="Carboxypeptidase-like, regulatory domain"/>
    <property type="match status" value="1"/>
</dbReference>
<dbReference type="Gene3D" id="1.50.10.20">
    <property type="match status" value="1"/>
</dbReference>
<dbReference type="SUPFAM" id="SSF49464">
    <property type="entry name" value="Carboxypeptidase regulatory domain-like"/>
    <property type="match status" value="1"/>
</dbReference>
<proteinExistence type="predicted"/>
<keyword evidence="3" id="KW-1185">Reference proteome</keyword>
<dbReference type="SUPFAM" id="SSF56935">
    <property type="entry name" value="Porins"/>
    <property type="match status" value="1"/>
</dbReference>
<dbReference type="Pfam" id="PF07715">
    <property type="entry name" value="Plug"/>
    <property type="match status" value="1"/>
</dbReference>
<dbReference type="InterPro" id="IPR001599">
    <property type="entry name" value="Macroglobln_a2"/>
</dbReference>
<dbReference type="eggNOG" id="COG1629">
    <property type="taxonomic scope" value="Bacteria"/>
</dbReference>
<dbReference type="KEGG" id="scn:Solca_2888"/>
<dbReference type="HOGENOM" id="CLU_236658_0_0_10"/>
<evidence type="ECO:0000313" key="2">
    <source>
        <dbReference type="EMBL" id="AFD07911.1"/>
    </source>
</evidence>
<dbReference type="PANTHER" id="PTHR40094:SF1">
    <property type="entry name" value="UBIQUITIN DOMAIN-CONTAINING PROTEIN"/>
    <property type="match status" value="1"/>
</dbReference>
<dbReference type="PANTHER" id="PTHR40094">
    <property type="entry name" value="ALPHA-2-MACROGLOBULIN HOMOLOG"/>
    <property type="match status" value="1"/>
</dbReference>
<dbReference type="Proteomes" id="UP000007590">
    <property type="component" value="Chromosome"/>
</dbReference>
<dbReference type="InterPro" id="IPR008930">
    <property type="entry name" value="Terpenoid_cyclase/PrenylTrfase"/>
</dbReference>
<dbReference type="InterPro" id="IPR037066">
    <property type="entry name" value="Plug_dom_sf"/>
</dbReference>
<name>H8KWB9_SOLCM</name>
<dbReference type="RefSeq" id="WP_014681138.1">
    <property type="nucleotide sequence ID" value="NC_017770.1"/>
</dbReference>
<dbReference type="Pfam" id="PF00207">
    <property type="entry name" value="A2M"/>
    <property type="match status" value="1"/>
</dbReference>
<dbReference type="EMBL" id="CP003349">
    <property type="protein sequence ID" value="AFD07911.1"/>
    <property type="molecule type" value="Genomic_DNA"/>
</dbReference>
<dbReference type="Pfam" id="PF13715">
    <property type="entry name" value="CarbopepD_reg_2"/>
    <property type="match status" value="1"/>
</dbReference>
<accession>H8KWB9</accession>
<dbReference type="Gene3D" id="2.170.130.10">
    <property type="entry name" value="TonB-dependent receptor, plug domain"/>
    <property type="match status" value="1"/>
</dbReference>
<dbReference type="STRING" id="929556.Solca_2888"/>
<reference evidence="2" key="1">
    <citation type="submission" date="2012-02" db="EMBL/GenBank/DDBJ databases">
        <title>The complete genome of Solitalea canadensis DSM 3403.</title>
        <authorList>
            <consortium name="US DOE Joint Genome Institute (JGI-PGF)"/>
            <person name="Lucas S."/>
            <person name="Copeland A."/>
            <person name="Lapidus A."/>
            <person name="Glavina del Rio T."/>
            <person name="Dalin E."/>
            <person name="Tice H."/>
            <person name="Bruce D."/>
            <person name="Goodwin L."/>
            <person name="Pitluck S."/>
            <person name="Peters L."/>
            <person name="Ovchinnikova G."/>
            <person name="Lu M."/>
            <person name="Kyrpides N."/>
            <person name="Mavromatis K."/>
            <person name="Ivanova N."/>
            <person name="Brettin T."/>
            <person name="Detter J.C."/>
            <person name="Han C."/>
            <person name="Larimer F."/>
            <person name="Land M."/>
            <person name="Hauser L."/>
            <person name="Markowitz V."/>
            <person name="Cheng J.-F."/>
            <person name="Hugenholtz P."/>
            <person name="Woyke T."/>
            <person name="Wu D."/>
            <person name="Spring S."/>
            <person name="Schroeder M."/>
            <person name="Kopitz M."/>
            <person name="Brambilla E."/>
            <person name="Klenk H.-P."/>
            <person name="Eisen J.A."/>
        </authorList>
    </citation>
    <scope>NUCLEOTIDE SEQUENCE</scope>
    <source>
        <strain evidence="2">DSM 3403</strain>
    </source>
</reference>
<sequence>MRFYIIPLVVILLLFNCEYLLAQKRLSASSRSSAHTLVFKLNNEQLQRLKKVKTKKRTPFDETFLGKPVDSFLTSRGLNKQLNPGTYAFVNAKFQYLNYSLVQVANVQPYLFNGKKEFVLRLTSPGNLTEITNAEVSLNNKRIPFDSKNQSYSRRLNKTHGLLKIIHEGIPNFFNIQGPNKIKPYSYYSPSFITRNVVNPFKKHIWNPITKKRYRYDDDINFLKMHTGYLVVSKPKYRPNDTVKFKAFITDKKGNPISDNRVIVKVGVRYDEYDELRILGTTTAYRKGAFEFKFVLTDSLDLDLDDQQFIYLEKFSEKAKTVSEDEDDDYYELSHKKFFIKGEFEYEDYELKDLSFSAHAEKRFQIGEPVALYMKAVDENDMTVPDGKVKILIKTLNVSNLSSKNHFIPDTLWSHTQTLDPVGETRIEVPADKFPEGDFYGQATIEFTNSDNQRFDRSLSFERIQKVCKLVTKCDNDTIKLSWLIRNKENNVTATVTGFSNDGDTISTTPYQIPGAFKINSAVSFYSVKVDSSEEKILVADLLKEPTISAQRTGDSLFVFIDNPQKHEFHYSILANKKIIAQGKSSEFSLATSIHTPKNCKILLHYFWGGEPKIISRDVPALKKRLNIQTNLPALVYPGQKLDVEVTVNDANNKPVEEADLTAYGFTSKFKENSTPFVPYFGKQYFSYQPIPPSSVETTNESGNLLINWKRWAKELNLDTIEYYRFLNTPSVYKNIETTHDGTSQLAPFTVKKGQITPVHILYVDEIPVYFSKTTQLNRYSFNVGSGYHSIRLRTSSKMIRLDSVFVPASAKLILSINIDSLRSFKNTKVISVTDTLTDYESKLLNKYLIVVDNNFNSNPAWIDNCNRIFFLNPIFNKKQPAILAGPLNGLGAKFNLYKKFDRHFSIEPDYTYTFESDLLKMKSIERKFPFSNKLDSIPFEPDFEEFEVTKTEIDSLWQYYLDMRSHTTPLFQNANLPYNASATLQINLGKQENGVIPFVKNIILYNYTNPDFIRFYPGNRLNIGRLEAGEYRIFFLLKENRYFMIENVIIKPNGFNFITTGTVKPLKRDSTSLKIARLIESKDNDKALSYYDNTKKQISEAFNESYFSNKQLTRSISGLVVDETDQGPLPGVSIRVKGTPYGTMSDANGHFYLRIPPNGTLLVTFVGYQTQEIPIDNSSFINVTMHADLKMLQEVVVTGYGVQQQKKSLSLSDVQMEGSFQGKVAGIAVGSSNTIRIRGLSSISGNASPMILVDGLPFSGKQSDIDPNTIQEVKLINGEEAIKLYGAMASSGVILITTQKPSNNTHSENSVATASVGLRKNFSDEAFWQPHLTTDKNGKAKFKMTMPDDISKWNTYVIGMGGNKLTGFLEKSIKSFKSLTASLAVPRFAIEGDSINILGKISNYTFDETTVERRISLNGKAPFTKTIKVVNAFIDTIPIMVNTKDSINVLYSLVQSSTDYSDGEERKIPVYDQGVKETNGVFYALEGDTSIHIKLKPDGGKITFRAEASALPVLLSEAKHIRNYEYYCNEQLASKLKALIVEKKIKTLLKEPFDGDKDINEIIKKLNANQQPTGHWGWWPNSADQSWITNHVVGALNDAKKAGFKADNFNKQGLIDELMYRFTRESVEEKIRTVKLLQALEAKPDFNRMISQIEDSISTMKFKPSDYTLLNLMHIKQSLGLKVDIEVLKQKHKSTMFGNWYWGNNGYHMFNNSIQETLLSYKILKSANTDDHLLTKIRNYFFEQRKDGKWRNTYESSLILETLLPDLLKDSSSLKPVKLVLNGNKNETVEKFPYETSYEPSATITVNKTGTLPAYITAYQQNWNKNPMKSNKDFEVRTWFEKNNKEISFLAAGDKVVLQAVVKVKADAEYVMIEIPIPSGCSYGDKENYSYYRNSSETHREYLKNKVSIFCTKLTQGTYTYTINLIPRFGGRYILNPAKAEMMYFPVFFGREEMKKVDIK</sequence>
<organism evidence="2 3">
    <name type="scientific">Solitalea canadensis (strain ATCC 29591 / DSM 3403 / JCM 21819 / LMG 8368 / NBRC 15130 / NCIMB 12057 / USAM 9D)</name>
    <name type="common">Flexibacter canadensis</name>
    <dbReference type="NCBI Taxonomy" id="929556"/>
    <lineage>
        <taxon>Bacteria</taxon>
        <taxon>Pseudomonadati</taxon>
        <taxon>Bacteroidota</taxon>
        <taxon>Sphingobacteriia</taxon>
        <taxon>Sphingobacteriales</taxon>
        <taxon>Sphingobacteriaceae</taxon>
        <taxon>Solitalea</taxon>
    </lineage>
</organism>
<dbReference type="GO" id="GO:0004866">
    <property type="term" value="F:endopeptidase inhibitor activity"/>
    <property type="evidence" value="ECO:0007669"/>
    <property type="project" value="InterPro"/>
</dbReference>
<dbReference type="OrthoDB" id="9767116at2"/>
<dbReference type="InterPro" id="IPR012910">
    <property type="entry name" value="Plug_dom"/>
</dbReference>
<gene>
    <name evidence="2" type="ordered locus">Solca_2888</name>
</gene>